<feature type="region of interest" description="Disordered" evidence="1">
    <location>
        <begin position="303"/>
        <end position="366"/>
    </location>
</feature>
<gene>
    <name evidence="3" type="ORF">AB205_0066330</name>
</gene>
<reference evidence="4" key="1">
    <citation type="journal article" date="2017" name="Nat. Commun.">
        <title>The North American bullfrog draft genome provides insight into hormonal regulation of long noncoding RNA.</title>
        <authorList>
            <person name="Hammond S.A."/>
            <person name="Warren R.L."/>
            <person name="Vandervalk B.P."/>
            <person name="Kucuk E."/>
            <person name="Khan H."/>
            <person name="Gibb E.A."/>
            <person name="Pandoh P."/>
            <person name="Kirk H."/>
            <person name="Zhao Y."/>
            <person name="Jones M."/>
            <person name="Mungall A.J."/>
            <person name="Coope R."/>
            <person name="Pleasance S."/>
            <person name="Moore R.A."/>
            <person name="Holt R.A."/>
            <person name="Round J.M."/>
            <person name="Ohora S."/>
            <person name="Walle B.V."/>
            <person name="Veldhoen N."/>
            <person name="Helbing C.C."/>
            <person name="Birol I."/>
        </authorList>
    </citation>
    <scope>NUCLEOTIDE SEQUENCE [LARGE SCALE GENOMIC DNA]</scope>
</reference>
<dbReference type="OrthoDB" id="9449012at2759"/>
<sequence length="558" mass="62950">MHISCRLSVKTILNRNSCVGGLKLGEEHPNSAIKGRNPFFLEPAIIIAITDGSKLTTNSGVQEELHLPLMSPLPGSELTKEPFRWDQRLFALVLRIPGATSVEQEQVTAVQLDDSSITPMCDVTGGGEEGAKMECDRVISSIGKKCPQETGIKVRNGKTLPSLAARKDFKELLQEITGEVPQRQSDVNVKEFPGFQIALLNKDLKPQTFRNAYDISRSSLLDHLTRMRTNLLKSTRKFFSVQDEDHLHSVPIVQMGNYQEYLRNIPSPLRELDADQPKRLHTFGNPFKLDKKGMMIDEADEFVSGHQSKHKRPGEPSMSGIPKRRRCMSPLLRSRPASPVVNNHIGGKSPPSVTQGSSDSPKTEDEHKLIHELCSVPDPVINNNLTDAVENHVEDQLAPDLFMDTSEQFETLSQVSLNSLESADDSADDGDSDSFTNKTERFIENPKPSENLGNCFVNDTTALSLKMRRLRPCRSYEEVNTELKIRIMKEIRKPGRKYEPIFALLQEVQGSLQTRLFFLQNVIKEAARFKKRMLIEQLEIFLEEIHRRSNQLNHFSDC</sequence>
<dbReference type="EMBL" id="KV925787">
    <property type="protein sequence ID" value="PIO37220.1"/>
    <property type="molecule type" value="Genomic_DNA"/>
</dbReference>
<evidence type="ECO:0000256" key="1">
    <source>
        <dbReference type="SAM" id="MobiDB-lite"/>
    </source>
</evidence>
<dbReference type="GO" id="GO:0034472">
    <property type="term" value="P:snRNA 3'-end processing"/>
    <property type="evidence" value="ECO:0007669"/>
    <property type="project" value="TreeGrafter"/>
</dbReference>
<protein>
    <recommendedName>
        <fullName evidence="2">INTS6/SAGE1/DDX26B/CT45 C-terminal domain-containing protein</fullName>
    </recommendedName>
</protein>
<dbReference type="Pfam" id="PF15300">
    <property type="entry name" value="INT_SG_DDX_CT_C"/>
    <property type="match status" value="1"/>
</dbReference>
<evidence type="ECO:0000259" key="2">
    <source>
        <dbReference type="Pfam" id="PF15300"/>
    </source>
</evidence>
<evidence type="ECO:0000313" key="3">
    <source>
        <dbReference type="EMBL" id="PIO37220.1"/>
    </source>
</evidence>
<feature type="region of interest" description="Disordered" evidence="1">
    <location>
        <begin position="421"/>
        <end position="446"/>
    </location>
</feature>
<feature type="compositionally biased region" description="Polar residues" evidence="1">
    <location>
        <begin position="351"/>
        <end position="360"/>
    </location>
</feature>
<dbReference type="InterPro" id="IPR051113">
    <property type="entry name" value="Integrator_subunit6"/>
</dbReference>
<accession>A0A2G9SAP0</accession>
<dbReference type="GO" id="GO:0032039">
    <property type="term" value="C:integrator complex"/>
    <property type="evidence" value="ECO:0007669"/>
    <property type="project" value="TreeGrafter"/>
</dbReference>
<dbReference type="InterPro" id="IPR029307">
    <property type="entry name" value="INT_SG_DDX_CT_C"/>
</dbReference>
<name>A0A2G9SAP0_AQUCT</name>
<organism evidence="3 4">
    <name type="scientific">Aquarana catesbeiana</name>
    <name type="common">American bullfrog</name>
    <name type="synonym">Rana catesbeiana</name>
    <dbReference type="NCBI Taxonomy" id="8400"/>
    <lineage>
        <taxon>Eukaryota</taxon>
        <taxon>Metazoa</taxon>
        <taxon>Chordata</taxon>
        <taxon>Craniata</taxon>
        <taxon>Vertebrata</taxon>
        <taxon>Euteleostomi</taxon>
        <taxon>Amphibia</taxon>
        <taxon>Batrachia</taxon>
        <taxon>Anura</taxon>
        <taxon>Neobatrachia</taxon>
        <taxon>Ranoidea</taxon>
        <taxon>Ranidae</taxon>
        <taxon>Aquarana</taxon>
    </lineage>
</organism>
<evidence type="ECO:0000313" key="4">
    <source>
        <dbReference type="Proteomes" id="UP000228934"/>
    </source>
</evidence>
<proteinExistence type="predicted"/>
<feature type="compositionally biased region" description="Acidic residues" evidence="1">
    <location>
        <begin position="422"/>
        <end position="432"/>
    </location>
</feature>
<feature type="domain" description="INTS6/SAGE1/DDX26B/CT45 C-terminal" evidence="2">
    <location>
        <begin position="479"/>
        <end position="539"/>
    </location>
</feature>
<dbReference type="PANTHER" id="PTHR12957:SF23">
    <property type="entry name" value="INTEGRATOR COMPLEX SUBUNIT 6"/>
    <property type="match status" value="1"/>
</dbReference>
<dbReference type="AlphaFoldDB" id="A0A2G9SAP0"/>
<dbReference type="Proteomes" id="UP000228934">
    <property type="component" value="Unassembled WGS sequence"/>
</dbReference>
<keyword evidence="4" id="KW-1185">Reference proteome</keyword>
<dbReference type="PANTHER" id="PTHR12957">
    <property type="entry name" value="DEAD/H BOX POLYPEPTIDE 26/DICE1-RELATED"/>
    <property type="match status" value="1"/>
</dbReference>